<dbReference type="RefSeq" id="XP_031015827.1">
    <property type="nucleotide sequence ID" value="XM_031160112.1"/>
</dbReference>
<accession>A0A366RQN4</accession>
<name>A0A366RQN4_9HYPO</name>
<comment type="caution">
    <text evidence="2">The sequence shown here is derived from an EMBL/GenBank/DDBJ whole genome shotgun (WGS) entry which is preliminary data.</text>
</comment>
<evidence type="ECO:0000259" key="1">
    <source>
        <dbReference type="Pfam" id="PF20150"/>
    </source>
</evidence>
<dbReference type="InterPro" id="IPR045518">
    <property type="entry name" value="2EXR"/>
</dbReference>
<evidence type="ECO:0000313" key="2">
    <source>
        <dbReference type="EMBL" id="RBR18615.1"/>
    </source>
</evidence>
<keyword evidence="3" id="KW-1185">Reference proteome</keyword>
<organism evidence="2 3">
    <name type="scientific">Fusarium coffeatum</name>
    <dbReference type="NCBI Taxonomy" id="231269"/>
    <lineage>
        <taxon>Eukaryota</taxon>
        <taxon>Fungi</taxon>
        <taxon>Dikarya</taxon>
        <taxon>Ascomycota</taxon>
        <taxon>Pezizomycotina</taxon>
        <taxon>Sordariomycetes</taxon>
        <taxon>Hypocreomycetidae</taxon>
        <taxon>Hypocreales</taxon>
        <taxon>Nectriaceae</taxon>
        <taxon>Fusarium</taxon>
        <taxon>Fusarium incarnatum-equiseti species complex</taxon>
    </lineage>
</organism>
<dbReference type="Proteomes" id="UP000253153">
    <property type="component" value="Unassembled WGS sequence"/>
</dbReference>
<sequence length="334" mass="38190">MFDAFHFFTRLPVELQTEIWTLAIRPTTPGVQTFSLSSKSGKELSENTAEDAPWAVTYHLTAPKWAFAPMSNRVCTFQETLASWTKNNPSTYLVDSGVWNACRHSHNVMRDIIKSRKPMVVKTKMVCGDLNVEASLPGGLPSSRRTVIVSPSQDLFILQLDRPDMLSWSLFDDIAPIDTVPKSIHVGHVGWQYHPAWAMSLRDSPWIGALDSLCSYIVYGIRFGGLETLWLINWRIKRKHWVPWKNEVERPSPKVFETDNLRFMEVILDENVESLDQLRWDEVGPEDGLYTVVDFLAFVRQLQLSVSHVLTATQSQQGPRRTMSVKVLACEERR</sequence>
<evidence type="ECO:0000313" key="3">
    <source>
        <dbReference type="Proteomes" id="UP000253153"/>
    </source>
</evidence>
<dbReference type="Pfam" id="PF20150">
    <property type="entry name" value="2EXR"/>
    <property type="match status" value="1"/>
</dbReference>
<dbReference type="GeneID" id="41995408"/>
<dbReference type="EMBL" id="QKXC01000123">
    <property type="protein sequence ID" value="RBR18615.1"/>
    <property type="molecule type" value="Genomic_DNA"/>
</dbReference>
<proteinExistence type="predicted"/>
<reference evidence="2 3" key="1">
    <citation type="submission" date="2018-06" db="EMBL/GenBank/DDBJ databases">
        <title>Fusarium incarnatum-equiseti species complex species 28.</title>
        <authorList>
            <person name="Gardiner D.M."/>
        </authorList>
    </citation>
    <scope>NUCLEOTIDE SEQUENCE [LARGE SCALE GENOMIC DNA]</scope>
    <source>
        <strain evidence="2 3">FIESC_28</strain>
    </source>
</reference>
<feature type="domain" description="2EXR" evidence="1">
    <location>
        <begin position="5"/>
        <end position="154"/>
    </location>
</feature>
<dbReference type="AlphaFoldDB" id="A0A366RQN4"/>
<protein>
    <recommendedName>
        <fullName evidence="1">2EXR domain-containing protein</fullName>
    </recommendedName>
</protein>
<dbReference type="OrthoDB" id="3596450at2759"/>
<gene>
    <name evidence="2" type="ORF">FIESC28_05967</name>
</gene>